<keyword evidence="1" id="KW-0472">Membrane</keyword>
<reference evidence="2" key="1">
    <citation type="journal article" date="2014" name="Int. J. Syst. Evol. Microbiol.">
        <title>Complete genome sequence of Corynebacterium casei LMG S-19264T (=DSM 44701T), isolated from a smear-ripened cheese.</title>
        <authorList>
            <consortium name="US DOE Joint Genome Institute (JGI-PGF)"/>
            <person name="Walter F."/>
            <person name="Albersmeier A."/>
            <person name="Kalinowski J."/>
            <person name="Ruckert C."/>
        </authorList>
    </citation>
    <scope>NUCLEOTIDE SEQUENCE</scope>
    <source>
        <strain evidence="2">JCM 19018</strain>
    </source>
</reference>
<protein>
    <submittedName>
        <fullName evidence="2">Membrane protein</fullName>
    </submittedName>
</protein>
<evidence type="ECO:0000313" key="2">
    <source>
        <dbReference type="EMBL" id="GGK57954.1"/>
    </source>
</evidence>
<reference evidence="2" key="2">
    <citation type="submission" date="2020-09" db="EMBL/GenBank/DDBJ databases">
        <authorList>
            <person name="Sun Q."/>
            <person name="Ohkuma M."/>
        </authorList>
    </citation>
    <scope>NUCLEOTIDE SEQUENCE</scope>
    <source>
        <strain evidence="2">JCM 19018</strain>
    </source>
</reference>
<dbReference type="Pfam" id="PF09622">
    <property type="entry name" value="DUF2391"/>
    <property type="match status" value="1"/>
</dbReference>
<feature type="transmembrane region" description="Helical" evidence="1">
    <location>
        <begin position="95"/>
        <end position="113"/>
    </location>
</feature>
<dbReference type="AlphaFoldDB" id="A0A830EMA9"/>
<accession>A0A830EMA9</accession>
<dbReference type="EMBL" id="BMPD01000001">
    <property type="protein sequence ID" value="GGK57954.1"/>
    <property type="molecule type" value="Genomic_DNA"/>
</dbReference>
<evidence type="ECO:0000313" key="3">
    <source>
        <dbReference type="Proteomes" id="UP000614221"/>
    </source>
</evidence>
<feature type="transmembrane region" description="Helical" evidence="1">
    <location>
        <begin position="54"/>
        <end position="74"/>
    </location>
</feature>
<organism evidence="2 3">
    <name type="scientific">Haloarcula sebkhae</name>
    <dbReference type="NCBI Taxonomy" id="932660"/>
    <lineage>
        <taxon>Archaea</taxon>
        <taxon>Methanobacteriati</taxon>
        <taxon>Methanobacteriota</taxon>
        <taxon>Stenosarchaea group</taxon>
        <taxon>Halobacteria</taxon>
        <taxon>Halobacteriales</taxon>
        <taxon>Haloarculaceae</taxon>
        <taxon>Haloarcula</taxon>
    </lineage>
</organism>
<name>A0A830EMA9_9EURY</name>
<keyword evidence="1" id="KW-1133">Transmembrane helix</keyword>
<sequence length="160" mass="16867">MADREAFLLTGQQPSMVRRRYRVADTAQQLVGGFLLAGPFVVTEEVWVLAENMSWYHAVLLVGIVFAIGYGALYKADAGRDVDTEAEVAGIPIRFVSLMGVAFGSVAILAVALTAPDTFLVNGGILPDPTPMAVFLTTLKAITVGAIFSVVGAATADSVF</sequence>
<gene>
    <name evidence="2" type="ORF">GCM10009067_08030</name>
</gene>
<dbReference type="InterPro" id="IPR024464">
    <property type="entry name" value="DUF2391"/>
</dbReference>
<comment type="caution">
    <text evidence="2">The sequence shown here is derived from an EMBL/GenBank/DDBJ whole genome shotgun (WGS) entry which is preliminary data.</text>
</comment>
<keyword evidence="1" id="KW-0812">Transmembrane</keyword>
<dbReference type="Proteomes" id="UP000614221">
    <property type="component" value="Unassembled WGS sequence"/>
</dbReference>
<feature type="transmembrane region" description="Helical" evidence="1">
    <location>
        <begin position="133"/>
        <end position="156"/>
    </location>
</feature>
<feature type="transmembrane region" description="Helical" evidence="1">
    <location>
        <begin position="21"/>
        <end position="42"/>
    </location>
</feature>
<evidence type="ECO:0000256" key="1">
    <source>
        <dbReference type="SAM" id="Phobius"/>
    </source>
</evidence>
<proteinExistence type="predicted"/>